<feature type="region of interest" description="Disordered" evidence="1">
    <location>
        <begin position="165"/>
        <end position="223"/>
    </location>
</feature>
<protein>
    <submittedName>
        <fullName evidence="2">Uncharacterized protein</fullName>
    </submittedName>
</protein>
<feature type="compositionally biased region" description="Basic and acidic residues" evidence="1">
    <location>
        <begin position="186"/>
        <end position="204"/>
    </location>
</feature>
<evidence type="ECO:0000256" key="1">
    <source>
        <dbReference type="SAM" id="MobiDB-lite"/>
    </source>
</evidence>
<accession>A0A388KCT3</accession>
<dbReference type="Gramene" id="GBG67817">
    <property type="protein sequence ID" value="GBG67817"/>
    <property type="gene ID" value="CBR_g938"/>
</dbReference>
<reference evidence="2 3" key="1">
    <citation type="journal article" date="2018" name="Cell">
        <title>The Chara Genome: Secondary Complexity and Implications for Plant Terrestrialization.</title>
        <authorList>
            <person name="Nishiyama T."/>
            <person name="Sakayama H."/>
            <person name="Vries J.D."/>
            <person name="Buschmann H."/>
            <person name="Saint-Marcoux D."/>
            <person name="Ullrich K.K."/>
            <person name="Haas F.B."/>
            <person name="Vanderstraeten L."/>
            <person name="Becker D."/>
            <person name="Lang D."/>
            <person name="Vosolsobe S."/>
            <person name="Rombauts S."/>
            <person name="Wilhelmsson P.K.I."/>
            <person name="Janitza P."/>
            <person name="Kern R."/>
            <person name="Heyl A."/>
            <person name="Rumpler F."/>
            <person name="Villalobos L.I.A.C."/>
            <person name="Clay J.M."/>
            <person name="Skokan R."/>
            <person name="Toyoda A."/>
            <person name="Suzuki Y."/>
            <person name="Kagoshima H."/>
            <person name="Schijlen E."/>
            <person name="Tajeshwar N."/>
            <person name="Catarino B."/>
            <person name="Hetherington A.J."/>
            <person name="Saltykova A."/>
            <person name="Bonnot C."/>
            <person name="Breuninger H."/>
            <person name="Symeonidi A."/>
            <person name="Radhakrishnan G.V."/>
            <person name="Van Nieuwerburgh F."/>
            <person name="Deforce D."/>
            <person name="Chang C."/>
            <person name="Karol K.G."/>
            <person name="Hedrich R."/>
            <person name="Ulvskov P."/>
            <person name="Glockner G."/>
            <person name="Delwiche C.F."/>
            <person name="Petrasek J."/>
            <person name="Van de Peer Y."/>
            <person name="Friml J."/>
            <person name="Beilby M."/>
            <person name="Dolan L."/>
            <person name="Kohara Y."/>
            <person name="Sugano S."/>
            <person name="Fujiyama A."/>
            <person name="Delaux P.-M."/>
            <person name="Quint M."/>
            <person name="TheiBen G."/>
            <person name="Hagemann M."/>
            <person name="Harholt J."/>
            <person name="Dunand C."/>
            <person name="Zachgo S."/>
            <person name="Langdale J."/>
            <person name="Maumus F."/>
            <person name="Straeten D.V.D."/>
            <person name="Gould S.B."/>
            <person name="Rensing S.A."/>
        </authorList>
    </citation>
    <scope>NUCLEOTIDE SEQUENCE [LARGE SCALE GENOMIC DNA]</scope>
    <source>
        <strain evidence="2 3">S276</strain>
    </source>
</reference>
<keyword evidence="3" id="KW-1185">Reference proteome</keyword>
<evidence type="ECO:0000313" key="2">
    <source>
        <dbReference type="EMBL" id="GBG67817.1"/>
    </source>
</evidence>
<proteinExistence type="predicted"/>
<feature type="region of interest" description="Disordered" evidence="1">
    <location>
        <begin position="291"/>
        <end position="310"/>
    </location>
</feature>
<feature type="compositionally biased region" description="Basic and acidic residues" evidence="1">
    <location>
        <begin position="111"/>
        <end position="134"/>
    </location>
</feature>
<feature type="compositionally biased region" description="Basic and acidic residues" evidence="1">
    <location>
        <begin position="7"/>
        <end position="18"/>
    </location>
</feature>
<dbReference type="EMBL" id="BFEA01000092">
    <property type="protein sequence ID" value="GBG67817.1"/>
    <property type="molecule type" value="Genomic_DNA"/>
</dbReference>
<feature type="compositionally biased region" description="Polar residues" evidence="1">
    <location>
        <begin position="22"/>
        <end position="41"/>
    </location>
</feature>
<comment type="caution">
    <text evidence="2">The sequence shown here is derived from an EMBL/GenBank/DDBJ whole genome shotgun (WGS) entry which is preliminary data.</text>
</comment>
<gene>
    <name evidence="2" type="ORF">CBR_g938</name>
</gene>
<evidence type="ECO:0000313" key="3">
    <source>
        <dbReference type="Proteomes" id="UP000265515"/>
    </source>
</evidence>
<feature type="region of interest" description="Disordered" evidence="1">
    <location>
        <begin position="94"/>
        <end position="134"/>
    </location>
</feature>
<feature type="compositionally biased region" description="Polar residues" evidence="1">
    <location>
        <begin position="299"/>
        <end position="310"/>
    </location>
</feature>
<dbReference type="AlphaFoldDB" id="A0A388KCT3"/>
<dbReference type="Proteomes" id="UP000265515">
    <property type="component" value="Unassembled WGS sequence"/>
</dbReference>
<name>A0A388KCT3_CHABU</name>
<feature type="region of interest" description="Disordered" evidence="1">
    <location>
        <begin position="1"/>
        <end position="55"/>
    </location>
</feature>
<organism evidence="2 3">
    <name type="scientific">Chara braunii</name>
    <name type="common">Braun's stonewort</name>
    <dbReference type="NCBI Taxonomy" id="69332"/>
    <lineage>
        <taxon>Eukaryota</taxon>
        <taxon>Viridiplantae</taxon>
        <taxon>Streptophyta</taxon>
        <taxon>Charophyceae</taxon>
        <taxon>Charales</taxon>
        <taxon>Characeae</taxon>
        <taxon>Chara</taxon>
    </lineage>
</organism>
<sequence length="310" mass="33570">MFPTKQTFDRRSAIRNDRPWSPQCTQTSQSSHNMYSCTSTLSSRRSPSDPRPSVADVTWTPHCGTSVPSGFGCDATNGCDDQACEDMEDDTIVEDGDDVEHDNGYGGSVPKMEKGDNWNGRNDDRRGQKKDLEKRKELQEPLAFEKLLWDAMQWQLNKPSMICDETLGSEDLPGTRGGTPPSGRNGSEKIGSEARGTNDLESTAKMRRTSSGKTSMDDAGTNDSTLARAIEESTRSYCDGLDKATCTLAKATSDVGTAMAAKICDVAEAMRGGNTVLEMLVGVLARRYAGSATGDKSDGYTNPSSNRTAR</sequence>